<feature type="domain" description="Kinesin motor" evidence="10">
    <location>
        <begin position="9"/>
        <end position="375"/>
    </location>
</feature>
<dbReference type="InterPro" id="IPR019821">
    <property type="entry name" value="Kinesin_motor_CS"/>
</dbReference>
<evidence type="ECO:0000256" key="9">
    <source>
        <dbReference type="SAM" id="MobiDB-lite"/>
    </source>
</evidence>
<dbReference type="InterPro" id="IPR036961">
    <property type="entry name" value="Kinesin_motor_dom_sf"/>
</dbReference>
<evidence type="ECO:0000256" key="3">
    <source>
        <dbReference type="ARBA" id="ARBA00022840"/>
    </source>
</evidence>
<dbReference type="PANTHER" id="PTHR47968">
    <property type="entry name" value="CENTROMERE PROTEIN E"/>
    <property type="match status" value="1"/>
</dbReference>
<dbReference type="Gene3D" id="3.40.850.10">
    <property type="entry name" value="Kinesin motor domain"/>
    <property type="match status" value="1"/>
</dbReference>
<evidence type="ECO:0000313" key="12">
    <source>
        <dbReference type="Proteomes" id="UP001479436"/>
    </source>
</evidence>
<feature type="region of interest" description="Disordered" evidence="9">
    <location>
        <begin position="821"/>
        <end position="917"/>
    </location>
</feature>
<evidence type="ECO:0000256" key="8">
    <source>
        <dbReference type="SAM" id="Coils"/>
    </source>
</evidence>
<dbReference type="InterPro" id="IPR027417">
    <property type="entry name" value="P-loop_NTPase"/>
</dbReference>
<dbReference type="Pfam" id="PF00225">
    <property type="entry name" value="Kinesin"/>
    <property type="match status" value="1"/>
</dbReference>
<dbReference type="CDD" id="cd01370">
    <property type="entry name" value="KISc_KIP3_like"/>
    <property type="match status" value="1"/>
</dbReference>
<keyword evidence="12" id="KW-1185">Reference proteome</keyword>
<reference evidence="11 12" key="1">
    <citation type="submission" date="2023-04" db="EMBL/GenBank/DDBJ databases">
        <title>Genome of Basidiobolus ranarum AG-B5.</title>
        <authorList>
            <person name="Stajich J.E."/>
            <person name="Carter-House D."/>
            <person name="Gryganskyi A."/>
        </authorList>
    </citation>
    <scope>NUCLEOTIDE SEQUENCE [LARGE SCALE GENOMIC DNA]</scope>
    <source>
        <strain evidence="11 12">AG-B5</strain>
    </source>
</reference>
<accession>A0ABR2VV88</accession>
<dbReference type="PANTHER" id="PTHR47968:SF13">
    <property type="entry name" value="KINESIN-LIKE PROTEIN KIF19 ISOFORM X1"/>
    <property type="match status" value="1"/>
</dbReference>
<dbReference type="InterPro" id="IPR001752">
    <property type="entry name" value="Kinesin_motor_dom"/>
</dbReference>
<sequence>MSSNSNESAILVAVRVRPFNEREIALLPPTNNHRFPFATSFQASHEKALSKYVRKVVHVIDDHVIVFDPPEEMHSSHKIGASNKRHKDARFVFDRVFDEDSTQEDVFEGTSKSLIDNILSGFNSTVFAYGATGCGKTHTISGTPENPGIIFLTMQELFRRIDAVENEKTTEISLSYLEVYNETIRDLLVPEGEVSSSLALREDSNKKVVVSGLSEHFPQDVNHVMDMILRGNRNRTVSSTEANATSSRSHAVLQIHIKQRPRTANITTDYVMATLSLIDLAGSERASVTANKGERLLEGANINRSLLALGNCINALCDETRKAHIPYRDSKLTRLLKFSLGGNCKTVMIVCVSPSSLYYDETHNTLKYASRAKNIKNRVEKNTLSVNMHVSQYVKIIKDLRSEVEELKKRLLVKDKEIKPFNHNISNGFALDSSLRKQLEESQKKLDIHYEKVSECESDIGNLWAHFMDIHQRFEGLKTWRDTYLTITASNEEDSKMHSYLDMVQETLLSLEENKNAIARRLDYAWNTNKRHRHLIERLIQANAHKIPSDVLKEVKLVGDVQNVSARNLDSLRTRLEKIVILNQCTSRNQSQIANAFMKTNATCLAGLRDCIELVKSQGLDTTYLNDIYMAQITIFADLVKKQDIATSYGEVEEELKDMLSIPEASKLDSEYLSSDLNELTIRSTRPIRLNRSPANLKPRRSPLRSALTRSTPEKAPSPKSRVKAAKLPLEPMLISPKVSSVKRPRVNSTLNSATLTNSNKRKRTVTFSDDEISSPFKNSPKVINFPLSGNTFGTSSPATKPPTLPSIFKKSSSILKSSLKTKTLDDTVQSSPSTPKSKSHESGAIRSNSSRRRTRLGGYHPLNEIGGPRVRTRVDSGDAPESGYQKASSGPTRKLFGSTSAGTNSTVRKSAKPQWR</sequence>
<feature type="coiled-coil region" evidence="8">
    <location>
        <begin position="390"/>
        <end position="417"/>
    </location>
</feature>
<keyword evidence="2 6" id="KW-0547">Nucleotide-binding</keyword>
<dbReference type="Proteomes" id="UP001479436">
    <property type="component" value="Unassembled WGS sequence"/>
</dbReference>
<feature type="region of interest" description="Disordered" evidence="9">
    <location>
        <begin position="691"/>
        <end position="723"/>
    </location>
</feature>
<comment type="similarity">
    <text evidence="6 7">Belongs to the TRAFAC class myosin-kinesin ATPase superfamily. Kinesin family.</text>
</comment>
<feature type="compositionally biased region" description="Polar residues" evidence="9">
    <location>
        <begin position="827"/>
        <end position="837"/>
    </location>
</feature>
<dbReference type="PROSITE" id="PS50067">
    <property type="entry name" value="KINESIN_MOTOR_2"/>
    <property type="match status" value="1"/>
</dbReference>
<keyword evidence="4 8" id="KW-0175">Coiled coil</keyword>
<evidence type="ECO:0000259" key="10">
    <source>
        <dbReference type="PROSITE" id="PS50067"/>
    </source>
</evidence>
<dbReference type="PRINTS" id="PR00380">
    <property type="entry name" value="KINESINHEAVY"/>
</dbReference>
<proteinExistence type="inferred from homology"/>
<dbReference type="SUPFAM" id="SSF52540">
    <property type="entry name" value="P-loop containing nucleoside triphosphate hydrolases"/>
    <property type="match status" value="1"/>
</dbReference>
<evidence type="ECO:0000256" key="1">
    <source>
        <dbReference type="ARBA" id="ARBA00022701"/>
    </source>
</evidence>
<dbReference type="SMART" id="SM00129">
    <property type="entry name" value="KISc"/>
    <property type="match status" value="1"/>
</dbReference>
<dbReference type="InterPro" id="IPR027640">
    <property type="entry name" value="Kinesin-like_fam"/>
</dbReference>
<keyword evidence="5 6" id="KW-0505">Motor protein</keyword>
<evidence type="ECO:0000313" key="11">
    <source>
        <dbReference type="EMBL" id="KAK9702700.1"/>
    </source>
</evidence>
<dbReference type="PROSITE" id="PS00411">
    <property type="entry name" value="KINESIN_MOTOR_1"/>
    <property type="match status" value="1"/>
</dbReference>
<feature type="binding site" evidence="6">
    <location>
        <begin position="130"/>
        <end position="137"/>
    </location>
    <ligand>
        <name>ATP</name>
        <dbReference type="ChEBI" id="CHEBI:30616"/>
    </ligand>
</feature>
<evidence type="ECO:0000256" key="4">
    <source>
        <dbReference type="ARBA" id="ARBA00023054"/>
    </source>
</evidence>
<evidence type="ECO:0000256" key="2">
    <source>
        <dbReference type="ARBA" id="ARBA00022741"/>
    </source>
</evidence>
<organism evidence="11 12">
    <name type="scientific">Basidiobolus ranarum</name>
    <dbReference type="NCBI Taxonomy" id="34480"/>
    <lineage>
        <taxon>Eukaryota</taxon>
        <taxon>Fungi</taxon>
        <taxon>Fungi incertae sedis</taxon>
        <taxon>Zoopagomycota</taxon>
        <taxon>Entomophthoromycotina</taxon>
        <taxon>Basidiobolomycetes</taxon>
        <taxon>Basidiobolales</taxon>
        <taxon>Basidiobolaceae</taxon>
        <taxon>Basidiobolus</taxon>
    </lineage>
</organism>
<protein>
    <recommendedName>
        <fullName evidence="7">Kinesin-like protein</fullName>
    </recommendedName>
</protein>
<evidence type="ECO:0000256" key="6">
    <source>
        <dbReference type="PROSITE-ProRule" id="PRU00283"/>
    </source>
</evidence>
<gene>
    <name evidence="11" type="primary">KIP3_2</name>
    <name evidence="11" type="ORF">K7432_011106</name>
</gene>
<feature type="compositionally biased region" description="Polar residues" evidence="9">
    <location>
        <begin position="886"/>
        <end position="909"/>
    </location>
</feature>
<evidence type="ECO:0000256" key="7">
    <source>
        <dbReference type="RuleBase" id="RU000394"/>
    </source>
</evidence>
<evidence type="ECO:0000256" key="5">
    <source>
        <dbReference type="ARBA" id="ARBA00023175"/>
    </source>
</evidence>
<name>A0ABR2VV88_9FUNG</name>
<keyword evidence="3 6" id="KW-0067">ATP-binding</keyword>
<keyword evidence="1 7" id="KW-0493">Microtubule</keyword>
<comment type="caution">
    <text evidence="11">The sequence shown here is derived from an EMBL/GenBank/DDBJ whole genome shotgun (WGS) entry which is preliminary data.</text>
</comment>
<dbReference type="EMBL" id="JASJQH010007701">
    <property type="protein sequence ID" value="KAK9702700.1"/>
    <property type="molecule type" value="Genomic_DNA"/>
</dbReference>